<gene>
    <name evidence="1" type="ORF">FOXG_20532</name>
</gene>
<dbReference type="Proteomes" id="UP000009097">
    <property type="component" value="Unassembled WGS sequence"/>
</dbReference>
<evidence type="ECO:0000313" key="1">
    <source>
        <dbReference type="EMBL" id="KNB11547.1"/>
    </source>
</evidence>
<dbReference type="AlphaFoldDB" id="A0A0J9WQX6"/>
<reference evidence="1" key="2">
    <citation type="journal article" date="2010" name="Nature">
        <title>Comparative genomics reveals mobile pathogenicity chromosomes in Fusarium.</title>
        <authorList>
            <person name="Ma L.J."/>
            <person name="van der Does H.C."/>
            <person name="Borkovich K.A."/>
            <person name="Coleman J.J."/>
            <person name="Daboussi M.J."/>
            <person name="Di Pietro A."/>
            <person name="Dufresne M."/>
            <person name="Freitag M."/>
            <person name="Grabherr M."/>
            <person name="Henrissat B."/>
            <person name="Houterman P.M."/>
            <person name="Kang S."/>
            <person name="Shim W.B."/>
            <person name="Woloshuk C."/>
            <person name="Xie X."/>
            <person name="Xu J.R."/>
            <person name="Antoniw J."/>
            <person name="Baker S.E."/>
            <person name="Bluhm B.H."/>
            <person name="Breakspear A."/>
            <person name="Brown D.W."/>
            <person name="Butchko R.A."/>
            <person name="Chapman S."/>
            <person name="Coulson R."/>
            <person name="Coutinho P.M."/>
            <person name="Danchin E.G."/>
            <person name="Diener A."/>
            <person name="Gale L.R."/>
            <person name="Gardiner D.M."/>
            <person name="Goff S."/>
            <person name="Hammond-Kosack K.E."/>
            <person name="Hilburn K."/>
            <person name="Hua-Van A."/>
            <person name="Jonkers W."/>
            <person name="Kazan K."/>
            <person name="Kodira C.D."/>
            <person name="Koehrsen M."/>
            <person name="Kumar L."/>
            <person name="Lee Y.H."/>
            <person name="Li L."/>
            <person name="Manners J.M."/>
            <person name="Miranda-Saavedra D."/>
            <person name="Mukherjee M."/>
            <person name="Park G."/>
            <person name="Park J."/>
            <person name="Park S.Y."/>
            <person name="Proctor R.H."/>
            <person name="Regev A."/>
            <person name="Ruiz-Roldan M.C."/>
            <person name="Sain D."/>
            <person name="Sakthikumar S."/>
            <person name="Sykes S."/>
            <person name="Schwartz D.C."/>
            <person name="Turgeon B.G."/>
            <person name="Wapinski I."/>
            <person name="Yoder O."/>
            <person name="Young S."/>
            <person name="Zeng Q."/>
            <person name="Zhou S."/>
            <person name="Galagan J."/>
            <person name="Cuomo C.A."/>
            <person name="Kistler H.C."/>
            <person name="Rep M."/>
        </authorList>
    </citation>
    <scope>NUCLEOTIDE SEQUENCE [LARGE SCALE GENOMIC DNA]</scope>
    <source>
        <strain evidence="1">4287</strain>
    </source>
</reference>
<dbReference type="EMBL" id="DS231710">
    <property type="protein sequence ID" value="KNB11547.1"/>
    <property type="molecule type" value="Genomic_DNA"/>
</dbReference>
<accession>A0A0J9WQX6</accession>
<dbReference type="VEuPathDB" id="FungiDB:FOXG_20532"/>
<reference evidence="1" key="1">
    <citation type="submission" date="2007-04" db="EMBL/GenBank/DDBJ databases">
        <authorList>
            <consortium name="The Broad Institute Genome Sequencing Platform"/>
            <person name="Birren B."/>
            <person name="Lander E."/>
            <person name="Galagan J."/>
            <person name="Nusbaum C."/>
            <person name="Devon K."/>
            <person name="Ma L.-J."/>
            <person name="Jaffe D."/>
            <person name="Butler J."/>
            <person name="Alvarez P."/>
            <person name="Gnerre S."/>
            <person name="Grabherr M."/>
            <person name="Kleber M."/>
            <person name="Mauceli E."/>
            <person name="Brockman W."/>
            <person name="MacCallum I.A."/>
            <person name="Young S."/>
            <person name="LaButti K."/>
            <person name="DeCaprio D."/>
            <person name="Crawford M."/>
            <person name="Koehrsen M."/>
            <person name="Engels R."/>
            <person name="Montgomery P."/>
            <person name="Pearson M."/>
            <person name="Howarth C."/>
            <person name="Larson L."/>
            <person name="White J."/>
            <person name="O'Leary S."/>
            <person name="Kodira C."/>
            <person name="Zeng Q."/>
            <person name="Yandava C."/>
            <person name="Alvarado L."/>
            <person name="Kistler C."/>
            <person name="Shim W.-B."/>
            <person name="Kang S."/>
            <person name="Woloshuk C."/>
        </authorList>
    </citation>
    <scope>NUCLEOTIDE SEQUENCE</scope>
    <source>
        <strain evidence="1">4287</strain>
    </source>
</reference>
<proteinExistence type="predicted"/>
<dbReference type="KEGG" id="fox:FOXG_20532"/>
<name>A0A0J9WQX6_FUSO4</name>
<dbReference type="GeneID" id="28961238"/>
<sequence length="63" mass="7747">MRNTYLTTRRPEYRQDWLIREYYDSEDIMLDFQEEALHSGRGEKYRIVAELIENFISNKHSSM</sequence>
<dbReference type="RefSeq" id="XP_018249592.1">
    <property type="nucleotide sequence ID" value="XM_018400815.1"/>
</dbReference>
<organism evidence="1 2">
    <name type="scientific">Fusarium oxysporum f. sp. lycopersici (strain 4287 / CBS 123668 / FGSC 9935 / NRRL 34936)</name>
    <name type="common">Fusarium vascular wilt of tomato</name>
    <dbReference type="NCBI Taxonomy" id="426428"/>
    <lineage>
        <taxon>Eukaryota</taxon>
        <taxon>Fungi</taxon>
        <taxon>Dikarya</taxon>
        <taxon>Ascomycota</taxon>
        <taxon>Pezizomycotina</taxon>
        <taxon>Sordariomycetes</taxon>
        <taxon>Hypocreomycetidae</taxon>
        <taxon>Hypocreales</taxon>
        <taxon>Nectriaceae</taxon>
        <taxon>Fusarium</taxon>
        <taxon>Fusarium oxysporum species complex</taxon>
    </lineage>
</organism>
<evidence type="ECO:0000313" key="2">
    <source>
        <dbReference type="Proteomes" id="UP000009097"/>
    </source>
</evidence>
<protein>
    <submittedName>
        <fullName evidence="1">Uncharacterized protein</fullName>
    </submittedName>
</protein>